<evidence type="ECO:0000313" key="2">
    <source>
        <dbReference type="Proteomes" id="UP000197019"/>
    </source>
</evidence>
<keyword evidence="2" id="KW-1185">Reference proteome</keyword>
<proteinExistence type="predicted"/>
<dbReference type="AlphaFoldDB" id="A0A1Z4BVV1"/>
<accession>A0A1Z4BVV1</accession>
<reference evidence="1 2" key="1">
    <citation type="submission" date="2017-06" db="EMBL/GenBank/DDBJ databases">
        <title>Genome Sequencing of the methanotroph Methylovulum psychrotolerants str. HV10-M2 isolated from a high-altitude environment.</title>
        <authorList>
            <person name="Mateos-Rivera A."/>
        </authorList>
    </citation>
    <scope>NUCLEOTIDE SEQUENCE [LARGE SCALE GENOMIC DNA]</scope>
    <source>
        <strain evidence="1 2">HV10_M2</strain>
    </source>
</reference>
<dbReference type="EMBL" id="CP022129">
    <property type="protein sequence ID" value="ASF45447.1"/>
    <property type="molecule type" value="Genomic_DNA"/>
</dbReference>
<gene>
    <name evidence="1" type="ORF">CEK71_04850</name>
</gene>
<evidence type="ECO:0000313" key="1">
    <source>
        <dbReference type="EMBL" id="ASF45447.1"/>
    </source>
</evidence>
<name>A0A1Z4BVV1_9GAMM</name>
<dbReference type="RefSeq" id="WP_088618329.1">
    <property type="nucleotide sequence ID" value="NZ_CP022129.1"/>
</dbReference>
<dbReference type="OrthoDB" id="9800707at2"/>
<dbReference type="Proteomes" id="UP000197019">
    <property type="component" value="Chromosome"/>
</dbReference>
<dbReference type="KEGG" id="mpsy:CEK71_04850"/>
<sequence>MTVISEIEEAVATLSREDLSAFRDWFQEFDAKAWDKQLEDDVAAGRLDALAEEALRDLREGRCTDL</sequence>
<organism evidence="1 2">
    <name type="scientific">Methylovulum psychrotolerans</name>
    <dbReference type="NCBI Taxonomy" id="1704499"/>
    <lineage>
        <taxon>Bacteria</taxon>
        <taxon>Pseudomonadati</taxon>
        <taxon>Pseudomonadota</taxon>
        <taxon>Gammaproteobacteria</taxon>
        <taxon>Methylococcales</taxon>
        <taxon>Methylococcaceae</taxon>
        <taxon>Methylovulum</taxon>
    </lineage>
</organism>
<protein>
    <submittedName>
        <fullName evidence="1">Uncharacterized protein</fullName>
    </submittedName>
</protein>